<feature type="domain" description="C2H2-type" evidence="3">
    <location>
        <begin position="471"/>
        <end position="498"/>
    </location>
</feature>
<sequence length="515" mass="57815">MNPVSQQSTSTSTASAPPVQKRLGHTTCLLCHIPVCINLNKTVSSLEELKRQKWVENLCNYRGITLMIPESCSETKFPFCEYCKQRLEQLSFHWENLEETFNGIESEVADGEIRRMSTATSGVLPTDDELEKQKCSVLRDVLLEGYRFKLLANQRQRNAMQGQLKNRSSISSSFTSFSDLHRVSRSLSTPLCHMVPVPETQVIDLDCEDQDADATLETDWENDDEVSDLEDENDNSDSSFLRISNIRSVSSTTEMDSDLGLDAASGAPKQEIGGNSYQNDQEEGPEESSDHDEIFQLAVTHRRKQCGGIEIFSVVGKGSATQAHDSLQCGRCNFTVPDRKLGKREETGTRTPLQKIKAHILAVHFGQGQTTATRNTVPNGQYFGEINTCKICGRPVRGPPFMLKQHKFFHMNDMERQAAVDAGLKGMYTSKRLANKTYPKVGGISSKNKAVLAQNILLKSKNVMRGKTCVFKCYECGKLFPNELSLRHHAAQHTLQGSYVRRSSRIKTEKRKDWE</sequence>
<evidence type="ECO:0000313" key="5">
    <source>
        <dbReference type="Proteomes" id="UP001642540"/>
    </source>
</evidence>
<accession>A0ABP1R645</accession>
<comment type="caution">
    <text evidence="4">The sequence shown here is derived from an EMBL/GenBank/DDBJ whole genome shotgun (WGS) entry which is preliminary data.</text>
</comment>
<organism evidence="4 5">
    <name type="scientific">Orchesella dallaii</name>
    <dbReference type="NCBI Taxonomy" id="48710"/>
    <lineage>
        <taxon>Eukaryota</taxon>
        <taxon>Metazoa</taxon>
        <taxon>Ecdysozoa</taxon>
        <taxon>Arthropoda</taxon>
        <taxon>Hexapoda</taxon>
        <taxon>Collembola</taxon>
        <taxon>Entomobryomorpha</taxon>
        <taxon>Entomobryoidea</taxon>
        <taxon>Orchesellidae</taxon>
        <taxon>Orchesellinae</taxon>
        <taxon>Orchesella</taxon>
    </lineage>
</organism>
<feature type="region of interest" description="Disordered" evidence="2">
    <location>
        <begin position="252"/>
        <end position="291"/>
    </location>
</feature>
<feature type="region of interest" description="Disordered" evidence="2">
    <location>
        <begin position="217"/>
        <end position="238"/>
    </location>
</feature>
<gene>
    <name evidence="4" type="ORF">ODALV1_LOCUS19170</name>
</gene>
<keyword evidence="5" id="KW-1185">Reference proteome</keyword>
<feature type="compositionally biased region" description="Acidic residues" evidence="2">
    <location>
        <begin position="280"/>
        <end position="290"/>
    </location>
</feature>
<evidence type="ECO:0000259" key="3">
    <source>
        <dbReference type="PROSITE" id="PS50157"/>
    </source>
</evidence>
<dbReference type="InterPro" id="IPR013087">
    <property type="entry name" value="Znf_C2H2_type"/>
</dbReference>
<dbReference type="Proteomes" id="UP001642540">
    <property type="component" value="Unassembled WGS sequence"/>
</dbReference>
<keyword evidence="1" id="KW-0479">Metal-binding</keyword>
<protein>
    <recommendedName>
        <fullName evidence="3">C2H2-type domain-containing protein</fullName>
    </recommendedName>
</protein>
<reference evidence="4 5" key="1">
    <citation type="submission" date="2024-08" db="EMBL/GenBank/DDBJ databases">
        <authorList>
            <person name="Cucini C."/>
            <person name="Frati F."/>
        </authorList>
    </citation>
    <scope>NUCLEOTIDE SEQUENCE [LARGE SCALE GENOMIC DNA]</scope>
</reference>
<evidence type="ECO:0000256" key="2">
    <source>
        <dbReference type="SAM" id="MobiDB-lite"/>
    </source>
</evidence>
<keyword evidence="1" id="KW-0863">Zinc-finger</keyword>
<name>A0ABP1R645_9HEXA</name>
<dbReference type="PROSITE" id="PS00028">
    <property type="entry name" value="ZINC_FINGER_C2H2_1"/>
    <property type="match status" value="1"/>
</dbReference>
<feature type="compositionally biased region" description="Acidic residues" evidence="2">
    <location>
        <begin position="217"/>
        <end position="235"/>
    </location>
</feature>
<proteinExistence type="predicted"/>
<evidence type="ECO:0000256" key="1">
    <source>
        <dbReference type="PROSITE-ProRule" id="PRU00042"/>
    </source>
</evidence>
<dbReference type="EMBL" id="CAXLJM020000065">
    <property type="protein sequence ID" value="CAL8120994.1"/>
    <property type="molecule type" value="Genomic_DNA"/>
</dbReference>
<evidence type="ECO:0000313" key="4">
    <source>
        <dbReference type="EMBL" id="CAL8120994.1"/>
    </source>
</evidence>
<keyword evidence="1" id="KW-0862">Zinc</keyword>
<dbReference type="PROSITE" id="PS50157">
    <property type="entry name" value="ZINC_FINGER_C2H2_2"/>
    <property type="match status" value="1"/>
</dbReference>